<dbReference type="InterPro" id="IPR034151">
    <property type="entry name" value="TOPRIM_DnaG_bac"/>
</dbReference>
<dbReference type="FunFam" id="3.90.980.10:FF:000001">
    <property type="entry name" value="DNA primase"/>
    <property type="match status" value="1"/>
</dbReference>
<organism evidence="16 17">
    <name type="scientific">Peribacillus faecalis</name>
    <dbReference type="NCBI Taxonomy" id="2772559"/>
    <lineage>
        <taxon>Bacteria</taxon>
        <taxon>Bacillati</taxon>
        <taxon>Bacillota</taxon>
        <taxon>Bacilli</taxon>
        <taxon>Bacillales</taxon>
        <taxon>Bacillaceae</taxon>
        <taxon>Peribacillus</taxon>
    </lineage>
</organism>
<dbReference type="InterPro" id="IPR019475">
    <property type="entry name" value="DNA_primase_DnaB-bd"/>
</dbReference>
<dbReference type="GO" id="GO:0008270">
    <property type="term" value="F:zinc ion binding"/>
    <property type="evidence" value="ECO:0007669"/>
    <property type="project" value="UniProtKB-UniRule"/>
</dbReference>
<dbReference type="GO" id="GO:0003677">
    <property type="term" value="F:DNA binding"/>
    <property type="evidence" value="ECO:0007669"/>
    <property type="project" value="UniProtKB-KW"/>
</dbReference>
<dbReference type="InterPro" id="IPR037068">
    <property type="entry name" value="DNA_primase_core_N_sf"/>
</dbReference>
<keyword evidence="7 12" id="KW-0863">Zinc-finger</keyword>
<evidence type="ECO:0000313" key="16">
    <source>
        <dbReference type="EMBL" id="MBD3107587.1"/>
    </source>
</evidence>
<evidence type="ECO:0000256" key="10">
    <source>
        <dbReference type="ARBA" id="ARBA00023125"/>
    </source>
</evidence>
<keyword evidence="3 12" id="KW-0808">Transferase</keyword>
<evidence type="ECO:0000256" key="5">
    <source>
        <dbReference type="ARBA" id="ARBA00022705"/>
    </source>
</evidence>
<comment type="caution">
    <text evidence="16">The sequence shown here is derived from an EMBL/GenBank/DDBJ whole genome shotgun (WGS) entry which is preliminary data.</text>
</comment>
<evidence type="ECO:0000256" key="2">
    <source>
        <dbReference type="ARBA" id="ARBA00022515"/>
    </source>
</evidence>
<dbReference type="EMBL" id="JACXSI010000008">
    <property type="protein sequence ID" value="MBD3107587.1"/>
    <property type="molecule type" value="Genomic_DNA"/>
</dbReference>
<evidence type="ECO:0000313" key="17">
    <source>
        <dbReference type="Proteomes" id="UP000602076"/>
    </source>
</evidence>
<dbReference type="InterPro" id="IPR036977">
    <property type="entry name" value="DNA_primase_Znf_CHC2"/>
</dbReference>
<evidence type="ECO:0000256" key="8">
    <source>
        <dbReference type="ARBA" id="ARBA00022833"/>
    </source>
</evidence>
<dbReference type="SMART" id="SM00493">
    <property type="entry name" value="TOPRIM"/>
    <property type="match status" value="1"/>
</dbReference>
<keyword evidence="4 12" id="KW-0548">Nucleotidyltransferase</keyword>
<dbReference type="PANTHER" id="PTHR30313:SF2">
    <property type="entry name" value="DNA PRIMASE"/>
    <property type="match status" value="1"/>
</dbReference>
<dbReference type="InterPro" id="IPR006295">
    <property type="entry name" value="DNA_primase_DnaG"/>
</dbReference>
<dbReference type="Pfam" id="PF10410">
    <property type="entry name" value="DnaB_bind"/>
    <property type="match status" value="1"/>
</dbReference>
<keyword evidence="2 12" id="KW-0639">Primosome</keyword>
<dbReference type="GO" id="GO:0005737">
    <property type="term" value="C:cytoplasm"/>
    <property type="evidence" value="ECO:0007669"/>
    <property type="project" value="TreeGrafter"/>
</dbReference>
<dbReference type="GO" id="GO:0003899">
    <property type="term" value="F:DNA-directed RNA polymerase activity"/>
    <property type="evidence" value="ECO:0007669"/>
    <property type="project" value="UniProtKB-UniRule"/>
</dbReference>
<dbReference type="InterPro" id="IPR002694">
    <property type="entry name" value="Znf_CHC2"/>
</dbReference>
<dbReference type="InterPro" id="IPR006171">
    <property type="entry name" value="TOPRIM_dom"/>
</dbReference>
<dbReference type="PROSITE" id="PS50880">
    <property type="entry name" value="TOPRIM"/>
    <property type="match status" value="1"/>
</dbReference>
<evidence type="ECO:0000256" key="6">
    <source>
        <dbReference type="ARBA" id="ARBA00022723"/>
    </source>
</evidence>
<dbReference type="SUPFAM" id="SSF57783">
    <property type="entry name" value="Zinc beta-ribbon"/>
    <property type="match status" value="1"/>
</dbReference>
<dbReference type="InterPro" id="IPR030846">
    <property type="entry name" value="DnaG_bac"/>
</dbReference>
<dbReference type="GO" id="GO:0003678">
    <property type="term" value="F:DNA helicase activity"/>
    <property type="evidence" value="ECO:0007669"/>
    <property type="project" value="InterPro"/>
</dbReference>
<name>A0A927HAI4_9BACI</name>
<dbReference type="PANTHER" id="PTHR30313">
    <property type="entry name" value="DNA PRIMASE"/>
    <property type="match status" value="1"/>
</dbReference>
<dbReference type="InterPro" id="IPR013264">
    <property type="entry name" value="DNAG_N"/>
</dbReference>
<evidence type="ECO:0000256" key="3">
    <source>
        <dbReference type="ARBA" id="ARBA00022679"/>
    </source>
</evidence>
<keyword evidence="5 12" id="KW-0235">DNA replication</keyword>
<dbReference type="InterPro" id="IPR050219">
    <property type="entry name" value="DnaG_primase"/>
</dbReference>
<dbReference type="GO" id="GO:0000428">
    <property type="term" value="C:DNA-directed RNA polymerase complex"/>
    <property type="evidence" value="ECO:0007669"/>
    <property type="project" value="UniProtKB-KW"/>
</dbReference>
<proteinExistence type="inferred from homology"/>
<evidence type="ECO:0000256" key="14">
    <source>
        <dbReference type="PIRSR" id="PIRSR002811-1"/>
    </source>
</evidence>
<evidence type="ECO:0000256" key="12">
    <source>
        <dbReference type="HAMAP-Rule" id="MF_00974"/>
    </source>
</evidence>
<dbReference type="Gene3D" id="3.90.580.10">
    <property type="entry name" value="Zinc finger, CHC2-type domain"/>
    <property type="match status" value="1"/>
</dbReference>
<dbReference type="SMART" id="SM00400">
    <property type="entry name" value="ZnF_CHCC"/>
    <property type="match status" value="1"/>
</dbReference>
<keyword evidence="10 12" id="KW-0238">DNA-binding</keyword>
<dbReference type="NCBIfam" id="TIGR01391">
    <property type="entry name" value="dnaG"/>
    <property type="match status" value="1"/>
</dbReference>
<dbReference type="Gene3D" id="3.90.980.10">
    <property type="entry name" value="DNA primase, catalytic core, N-terminal domain"/>
    <property type="match status" value="1"/>
</dbReference>
<keyword evidence="6 12" id="KW-0479">Metal-binding</keyword>
<evidence type="ECO:0000256" key="13">
    <source>
        <dbReference type="PIRNR" id="PIRNR002811"/>
    </source>
</evidence>
<evidence type="ECO:0000256" key="9">
    <source>
        <dbReference type="ARBA" id="ARBA00022842"/>
    </source>
</evidence>
<dbReference type="SUPFAM" id="SSF56731">
    <property type="entry name" value="DNA primase core"/>
    <property type="match status" value="1"/>
</dbReference>
<keyword evidence="1 12" id="KW-0240">DNA-directed RNA polymerase</keyword>
<dbReference type="PIRSF" id="PIRSF002811">
    <property type="entry name" value="DnaG"/>
    <property type="match status" value="1"/>
</dbReference>
<dbReference type="FunFam" id="3.90.580.10:FF:000001">
    <property type="entry name" value="DNA primase"/>
    <property type="match status" value="1"/>
</dbReference>
<dbReference type="HAMAP" id="MF_00974">
    <property type="entry name" value="DNA_primase_DnaG"/>
    <property type="match status" value="1"/>
</dbReference>
<gene>
    <name evidence="12" type="primary">dnaG</name>
    <name evidence="16" type="ORF">IEO70_04340</name>
</gene>
<evidence type="ECO:0000256" key="4">
    <source>
        <dbReference type="ARBA" id="ARBA00022695"/>
    </source>
</evidence>
<dbReference type="RefSeq" id="WP_190997134.1">
    <property type="nucleotide sequence ID" value="NZ_JACXSI010000008.1"/>
</dbReference>
<dbReference type="Gene3D" id="1.10.860.10">
    <property type="entry name" value="DNAb Helicase, Chain A"/>
    <property type="match status" value="1"/>
</dbReference>
<comment type="function">
    <text evidence="12 13">RNA polymerase that catalyzes the synthesis of short RNA molecules used as primers for DNA polymerase during DNA replication.</text>
</comment>
<comment type="subunit">
    <text evidence="12">Monomer. Interacts with DnaB.</text>
</comment>
<comment type="domain">
    <text evidence="12">Contains an N-terminal zinc-binding domain, a central core domain that contains the primase activity, and a C-terminal DnaB-binding domain.</text>
</comment>
<protein>
    <recommendedName>
        <fullName evidence="12 13">DNA primase</fullName>
        <ecNumber evidence="12">2.7.7.101</ecNumber>
    </recommendedName>
</protein>
<dbReference type="Pfam" id="PF01807">
    <property type="entry name" value="Zn_ribbon_DnaG"/>
    <property type="match status" value="1"/>
</dbReference>
<comment type="similarity">
    <text evidence="12 13">Belongs to the DnaG primase family.</text>
</comment>
<feature type="domain" description="Toprim" evidence="15">
    <location>
        <begin position="263"/>
        <end position="342"/>
    </location>
</feature>
<comment type="cofactor">
    <cofactor evidence="12 13 14">
        <name>Zn(2+)</name>
        <dbReference type="ChEBI" id="CHEBI:29105"/>
    </cofactor>
    <text evidence="12 13 14">Binds 1 zinc ion per monomer.</text>
</comment>
<feature type="zinc finger region" description="CHC2-type" evidence="12 14">
    <location>
        <begin position="41"/>
        <end position="65"/>
    </location>
</feature>
<keyword evidence="8 12" id="KW-0862">Zinc</keyword>
<dbReference type="EC" id="2.7.7.101" evidence="12"/>
<dbReference type="Gene3D" id="3.40.1360.10">
    <property type="match status" value="1"/>
</dbReference>
<keyword evidence="9" id="KW-0460">Magnesium</keyword>
<dbReference type="Gene3D" id="6.10.140.360">
    <property type="match status" value="1"/>
</dbReference>
<evidence type="ECO:0000259" key="15">
    <source>
        <dbReference type="PROSITE" id="PS50880"/>
    </source>
</evidence>
<dbReference type="Pfam" id="PF08275">
    <property type="entry name" value="DNAG_N"/>
    <property type="match status" value="1"/>
</dbReference>
<comment type="catalytic activity">
    <reaction evidence="12">
        <text>ssDNA + n NTP = ssDNA/pppN(pN)n-1 hybrid + (n-1) diphosphate.</text>
        <dbReference type="EC" id="2.7.7.101"/>
    </reaction>
</comment>
<evidence type="ECO:0000256" key="1">
    <source>
        <dbReference type="ARBA" id="ARBA00022478"/>
    </source>
</evidence>
<sequence>MNTQKISEEQLNMIRNAVDIVDVVNEYVQLKKQGRNYFGLCPFHGENTPSFSVSPDKQIFHCFGCGAGGNVFTFLMDIEGYSFVEAAKELAERGNIPLEIEISDSSARSEQPSTSKKMIAAHELLCKFYHHLLVNTKEGENALQYLEDRGFTRQAIDRFSIGYALNSWEFVTNFLSKRGFDSELLYQAGIIVKREDDGKQFDRFRNRVMFPIHNHQGEVVAFSGRALGNDEPKYLNTPETPIFNKSKLLFNFHQARAAIRKKEFVVLFEGFADVISATEAGVDNGVATMGTSLTEEHIQIIKRNCNEVLICFDSDNAGIEAANRASNMFLQEGMTIKVAYMPDGLDPDEYIKKYGPQSFMQDVIGNSLTYLAFKMRYLRKGRNLNNEGDKIEYIEDVLKEINKFPSPVEREHYLRQISSEFSLSLEALKAQQKKFYFAEKKRGNLPQTNQQNMNGQMVLQYEQKLKPAYINAELKLLAHMMQSKEIAYKIKHLMGNILLNIDEHQAIMTYLFGFYEQSEDSDISLFLSFVPDQQLRKIISQIQMMSVTPEPSDQEIKDYISVVLKQQKMLMIKEKEVQRAEAERLKDYKQAAVIASEIIQLKKSL</sequence>
<evidence type="ECO:0000256" key="11">
    <source>
        <dbReference type="ARBA" id="ARBA00023163"/>
    </source>
</evidence>
<dbReference type="InterPro" id="IPR016136">
    <property type="entry name" value="DNA_helicase_N/primase_C"/>
</dbReference>
<reference evidence="16" key="1">
    <citation type="submission" date="2020-09" db="EMBL/GenBank/DDBJ databases">
        <title>Bacillus faecalis sp. nov., a moderately halophilic bacterium isolated from cow faeces.</title>
        <authorList>
            <person name="Jiang L."/>
            <person name="Lee J."/>
        </authorList>
    </citation>
    <scope>NUCLEOTIDE SEQUENCE</scope>
    <source>
        <strain evidence="16">AGMB 02131</strain>
    </source>
</reference>
<dbReference type="SUPFAM" id="SSF48024">
    <property type="entry name" value="N-terminal domain of DnaB helicase"/>
    <property type="match status" value="1"/>
</dbReference>
<dbReference type="CDD" id="cd03364">
    <property type="entry name" value="TOPRIM_DnaG_primases"/>
    <property type="match status" value="1"/>
</dbReference>
<dbReference type="Proteomes" id="UP000602076">
    <property type="component" value="Unassembled WGS sequence"/>
</dbReference>
<dbReference type="GO" id="GO:0006269">
    <property type="term" value="P:DNA replication, synthesis of primer"/>
    <property type="evidence" value="ECO:0007669"/>
    <property type="project" value="UniProtKB-UniRule"/>
</dbReference>
<accession>A0A927HAI4</accession>
<evidence type="ECO:0000256" key="7">
    <source>
        <dbReference type="ARBA" id="ARBA00022771"/>
    </source>
</evidence>
<dbReference type="Pfam" id="PF13155">
    <property type="entry name" value="Toprim_2"/>
    <property type="match status" value="1"/>
</dbReference>
<dbReference type="InterPro" id="IPR036185">
    <property type="entry name" value="DNA_heli_DnaB-like_N_sf"/>
</dbReference>
<keyword evidence="17" id="KW-1185">Reference proteome</keyword>
<dbReference type="AlphaFoldDB" id="A0A927HAI4"/>
<dbReference type="GO" id="GO:0005524">
    <property type="term" value="F:ATP binding"/>
    <property type="evidence" value="ECO:0007669"/>
    <property type="project" value="InterPro"/>
</dbReference>
<keyword evidence="11 12" id="KW-0804">Transcription</keyword>
<dbReference type="GO" id="GO:1990077">
    <property type="term" value="C:primosome complex"/>
    <property type="evidence" value="ECO:0007669"/>
    <property type="project" value="UniProtKB-KW"/>
</dbReference>